<evidence type="ECO:0000259" key="2">
    <source>
        <dbReference type="Pfam" id="PF13529"/>
    </source>
</evidence>
<organism evidence="3 4">
    <name type="scientific">Dictyobacter alpinus</name>
    <dbReference type="NCBI Taxonomy" id="2014873"/>
    <lineage>
        <taxon>Bacteria</taxon>
        <taxon>Bacillati</taxon>
        <taxon>Chloroflexota</taxon>
        <taxon>Ktedonobacteria</taxon>
        <taxon>Ktedonobacterales</taxon>
        <taxon>Dictyobacteraceae</taxon>
        <taxon>Dictyobacter</taxon>
    </lineage>
</organism>
<evidence type="ECO:0000313" key="4">
    <source>
        <dbReference type="Proteomes" id="UP000287171"/>
    </source>
</evidence>
<feature type="signal peptide" evidence="1">
    <location>
        <begin position="1"/>
        <end position="37"/>
    </location>
</feature>
<dbReference type="RefSeq" id="WP_126628561.1">
    <property type="nucleotide sequence ID" value="NZ_BIFT01000001.1"/>
</dbReference>
<protein>
    <recommendedName>
        <fullName evidence="2">Peptidase C39-like domain-containing protein</fullName>
    </recommendedName>
</protein>
<dbReference type="EMBL" id="BIFT01000001">
    <property type="protein sequence ID" value="GCE28328.1"/>
    <property type="molecule type" value="Genomic_DNA"/>
</dbReference>
<evidence type="ECO:0000313" key="3">
    <source>
        <dbReference type="EMBL" id="GCE28328.1"/>
    </source>
</evidence>
<dbReference type="OrthoDB" id="9814129at2"/>
<dbReference type="Pfam" id="PF13529">
    <property type="entry name" value="Peptidase_C39_2"/>
    <property type="match status" value="1"/>
</dbReference>
<keyword evidence="4" id="KW-1185">Reference proteome</keyword>
<dbReference type="Proteomes" id="UP000287171">
    <property type="component" value="Unassembled WGS sequence"/>
</dbReference>
<dbReference type="InterPro" id="IPR039564">
    <property type="entry name" value="Peptidase_C39-like"/>
</dbReference>
<feature type="domain" description="Peptidase C39-like" evidence="2">
    <location>
        <begin position="53"/>
        <end position="182"/>
    </location>
</feature>
<accession>A0A402BAB0</accession>
<dbReference type="AlphaFoldDB" id="A0A402BAB0"/>
<sequence>MNKSIVTMKRCKAGLFTFLLGLLVLGNIFAVHAPAHAASASVKSSVVPHYSVQVPYYSQYQRQLTQNNDCGPAAVAMVEAAFHKGPHTNIAAVRSVIGGSGDTGFADLERAISYYKSSYTEITNAKSPQPAAQILQIQNATKSGHPVIALINAYDFGRNYDGHWIVITGYNPTRNIFYINDPDDQTAKSSNWIVGGPIQVAYNTVSQALYDAPTGSYGIIVNN</sequence>
<dbReference type="Gene3D" id="3.90.70.10">
    <property type="entry name" value="Cysteine proteinases"/>
    <property type="match status" value="1"/>
</dbReference>
<name>A0A402BAB0_9CHLR</name>
<keyword evidence="1" id="KW-0732">Signal</keyword>
<feature type="chain" id="PRO_5019465732" description="Peptidase C39-like domain-containing protein" evidence="1">
    <location>
        <begin position="38"/>
        <end position="223"/>
    </location>
</feature>
<evidence type="ECO:0000256" key="1">
    <source>
        <dbReference type="SAM" id="SignalP"/>
    </source>
</evidence>
<comment type="caution">
    <text evidence="3">The sequence shown here is derived from an EMBL/GenBank/DDBJ whole genome shotgun (WGS) entry which is preliminary data.</text>
</comment>
<proteinExistence type="predicted"/>
<dbReference type="SUPFAM" id="SSF54001">
    <property type="entry name" value="Cysteine proteinases"/>
    <property type="match status" value="1"/>
</dbReference>
<dbReference type="InterPro" id="IPR038765">
    <property type="entry name" value="Papain-like_cys_pep_sf"/>
</dbReference>
<reference evidence="4" key="1">
    <citation type="submission" date="2018-12" db="EMBL/GenBank/DDBJ databases">
        <title>Tengunoibacter tsumagoiensis gen. nov., sp. nov., Dictyobacter kobayashii sp. nov., D. alpinus sp. nov., and D. joshuensis sp. nov. and description of Dictyobacteraceae fam. nov. within the order Ktedonobacterales isolated from Tengu-no-mugimeshi.</title>
        <authorList>
            <person name="Wang C.M."/>
            <person name="Zheng Y."/>
            <person name="Sakai Y."/>
            <person name="Toyoda A."/>
            <person name="Minakuchi Y."/>
            <person name="Abe K."/>
            <person name="Yokota A."/>
            <person name="Yabe S."/>
        </authorList>
    </citation>
    <scope>NUCLEOTIDE SEQUENCE [LARGE SCALE GENOMIC DNA]</scope>
    <source>
        <strain evidence="4">Uno16</strain>
    </source>
</reference>
<gene>
    <name evidence="3" type="ORF">KDA_38120</name>
</gene>